<name>A0A2N0H5L4_9SPHN</name>
<dbReference type="Pfam" id="PF10983">
    <property type="entry name" value="DUF2793"/>
    <property type="match status" value="1"/>
</dbReference>
<reference evidence="1 2" key="1">
    <citation type="submission" date="2017-11" db="EMBL/GenBank/DDBJ databases">
        <title>Genomic Encyclopedia of Type Strains, Phase III (KMG-III): the genomes of soil and plant-associated and newly described type strains.</title>
        <authorList>
            <person name="Whitman W."/>
        </authorList>
    </citation>
    <scope>NUCLEOTIDE SEQUENCE [LARGE SCALE GENOMIC DNA]</scope>
    <source>
        <strain evidence="1 2">CGMCC 1.12274</strain>
    </source>
</reference>
<evidence type="ECO:0000313" key="2">
    <source>
        <dbReference type="Proteomes" id="UP000232587"/>
    </source>
</evidence>
<organism evidence="1 2">
    <name type="scientific">Novosphingobium kunmingense</name>
    <dbReference type="NCBI Taxonomy" id="1211806"/>
    <lineage>
        <taxon>Bacteria</taxon>
        <taxon>Pseudomonadati</taxon>
        <taxon>Pseudomonadota</taxon>
        <taxon>Alphaproteobacteria</taxon>
        <taxon>Sphingomonadales</taxon>
        <taxon>Sphingomonadaceae</taxon>
        <taxon>Novosphingobium</taxon>
    </lineage>
</organism>
<dbReference type="AlphaFoldDB" id="A0A2N0H5L4"/>
<accession>A0A2N0H5L4</accession>
<comment type="caution">
    <text evidence="1">The sequence shown here is derived from an EMBL/GenBank/DDBJ whole genome shotgun (WGS) entry which is preliminary data.</text>
</comment>
<dbReference type="RefSeq" id="WP_100868048.1">
    <property type="nucleotide sequence ID" value="NZ_PHUF01000005.1"/>
</dbReference>
<dbReference type="Proteomes" id="UP000232587">
    <property type="component" value="Unassembled WGS sequence"/>
</dbReference>
<protein>
    <submittedName>
        <fullName evidence="1">Uncharacterized protein DUF2793</fullName>
    </submittedName>
</protein>
<proteinExistence type="predicted"/>
<evidence type="ECO:0000313" key="1">
    <source>
        <dbReference type="EMBL" id="PKB14229.1"/>
    </source>
</evidence>
<dbReference type="EMBL" id="PHUF01000005">
    <property type="protein sequence ID" value="PKB14229.1"/>
    <property type="molecule type" value="Genomic_DNA"/>
</dbReference>
<gene>
    <name evidence="1" type="ORF">B0I00_2861</name>
</gene>
<dbReference type="InterPro" id="IPR021251">
    <property type="entry name" value="DUF2793"/>
</dbReference>
<sequence length="151" mass="16454">MTDIPFDSRTARHELPLLFAGQAQKESFVNEALARIDALLHLAVEAVQAAPPDGPSDGQAWIIAPAPSGDWSERAGLIAARQGGQWLYFVPREGMRAFDRGSLRELVFRNGWIAAERPDEAIGGTTVDSEARQAIARVITELQRVGIFSSN</sequence>
<dbReference type="OrthoDB" id="564699at2"/>
<keyword evidence="2" id="KW-1185">Reference proteome</keyword>